<evidence type="ECO:0000313" key="1">
    <source>
        <dbReference type="EMBL" id="MST87813.1"/>
    </source>
</evidence>
<keyword evidence="2" id="KW-1185">Reference proteome</keyword>
<dbReference type="AlphaFoldDB" id="A0A6A8MGF7"/>
<name>A0A6A8MGF7_9LACO</name>
<proteinExistence type="predicted"/>
<organism evidence="1 2">
    <name type="scientific">Lactobacillus porci</name>
    <dbReference type="NCBI Taxonomy" id="2012477"/>
    <lineage>
        <taxon>Bacteria</taxon>
        <taxon>Bacillati</taxon>
        <taxon>Bacillota</taxon>
        <taxon>Bacilli</taxon>
        <taxon>Lactobacillales</taxon>
        <taxon>Lactobacillaceae</taxon>
        <taxon>Lactobacillus</taxon>
    </lineage>
</organism>
<dbReference type="EMBL" id="VUMX01000036">
    <property type="protein sequence ID" value="MST87813.1"/>
    <property type="molecule type" value="Genomic_DNA"/>
</dbReference>
<protein>
    <submittedName>
        <fullName evidence="1">Uncharacterized protein</fullName>
    </submittedName>
</protein>
<evidence type="ECO:0000313" key="2">
    <source>
        <dbReference type="Proteomes" id="UP000438120"/>
    </source>
</evidence>
<accession>A0A6A8MGF7</accession>
<dbReference type="Proteomes" id="UP000438120">
    <property type="component" value="Unassembled WGS sequence"/>
</dbReference>
<gene>
    <name evidence="1" type="ORF">FYJ62_09380</name>
</gene>
<comment type="caution">
    <text evidence="1">The sequence shown here is derived from an EMBL/GenBank/DDBJ whole genome shotgun (WGS) entry which is preliminary data.</text>
</comment>
<sequence length="60" mass="6703">MDYTKILDQLVSGELPEYKVEAATAFDFQQALRNYGKNKKITGKAMRGGTIIYTSVDNKA</sequence>
<dbReference type="OrthoDB" id="2303846at2"/>
<dbReference type="RefSeq" id="WP_154549425.1">
    <property type="nucleotide sequence ID" value="NZ_JBKZBY010000007.1"/>
</dbReference>
<reference evidence="1 2" key="1">
    <citation type="submission" date="2019-08" db="EMBL/GenBank/DDBJ databases">
        <title>In-depth cultivation of the pig gut microbiome towards novel bacterial diversity and tailored functional studies.</title>
        <authorList>
            <person name="Wylensek D."/>
            <person name="Hitch T.C.A."/>
            <person name="Clavel T."/>
        </authorList>
    </citation>
    <scope>NUCLEOTIDE SEQUENCE [LARGE SCALE GENOMIC DNA]</scope>
    <source>
        <strain evidence="1 2">Bifido-178-WT-2B</strain>
    </source>
</reference>